<evidence type="ECO:0000313" key="6">
    <source>
        <dbReference type="EMBL" id="THU39154.1"/>
    </source>
</evidence>
<evidence type="ECO:0000256" key="4">
    <source>
        <dbReference type="ARBA" id="ARBA00023134"/>
    </source>
</evidence>
<evidence type="ECO:0000259" key="5">
    <source>
        <dbReference type="Pfam" id="PF03143"/>
    </source>
</evidence>
<dbReference type="GO" id="GO:0003746">
    <property type="term" value="F:translation elongation factor activity"/>
    <property type="evidence" value="ECO:0007669"/>
    <property type="project" value="UniProtKB-KW"/>
</dbReference>
<dbReference type="Proteomes" id="UP000306918">
    <property type="component" value="Unassembled WGS sequence"/>
</dbReference>
<organism evidence="6 7">
    <name type="scientific">Niastella caeni</name>
    <dbReference type="NCBI Taxonomy" id="2569763"/>
    <lineage>
        <taxon>Bacteria</taxon>
        <taxon>Pseudomonadati</taxon>
        <taxon>Bacteroidota</taxon>
        <taxon>Chitinophagia</taxon>
        <taxon>Chitinophagales</taxon>
        <taxon>Chitinophagaceae</taxon>
        <taxon>Niastella</taxon>
    </lineage>
</organism>
<sequence>MQPNNSRLTKIAQLEALINIDKADHKRKDIAQLFLNAATDWDTFNQTDISDFVKELKLHFGSPLTKEKITNKPLDNAWRHEAGSSIFQMLDLSERFYLQSDFDKILSDVLFHYEQQMQSIDFIAELKYLTTEEGGRQTPVFSGYRPQVKFDFDEIQTSGQQTFLNKDTVYPGDTVEASIRIISVEHFEHTLTEGMTFEFREGSKVIGTGIIIDILNDRLVKTSR</sequence>
<keyword evidence="4" id="KW-0342">GTP-binding</keyword>
<dbReference type="AlphaFoldDB" id="A0A4S8HYA8"/>
<dbReference type="EMBL" id="STFF01000003">
    <property type="protein sequence ID" value="THU39154.1"/>
    <property type="molecule type" value="Genomic_DNA"/>
</dbReference>
<dbReference type="InterPro" id="IPR004160">
    <property type="entry name" value="Transl_elong_EFTu/EF1A_C"/>
</dbReference>
<dbReference type="SUPFAM" id="SSF50465">
    <property type="entry name" value="EF-Tu/eEF-1alpha/eIF2-gamma C-terminal domain"/>
    <property type="match status" value="1"/>
</dbReference>
<feature type="domain" description="Translation elongation factor EFTu/EF1A C-terminal" evidence="5">
    <location>
        <begin position="121"/>
        <end position="214"/>
    </location>
</feature>
<dbReference type="InterPro" id="IPR009001">
    <property type="entry name" value="Transl_elong_EF1A/Init_IF2_C"/>
</dbReference>
<evidence type="ECO:0000256" key="3">
    <source>
        <dbReference type="ARBA" id="ARBA00022917"/>
    </source>
</evidence>
<comment type="caution">
    <text evidence="6">The sequence shown here is derived from an EMBL/GenBank/DDBJ whole genome shotgun (WGS) entry which is preliminary data.</text>
</comment>
<evidence type="ECO:0000256" key="1">
    <source>
        <dbReference type="ARBA" id="ARBA00022741"/>
    </source>
</evidence>
<dbReference type="GO" id="GO:0005525">
    <property type="term" value="F:GTP binding"/>
    <property type="evidence" value="ECO:0007669"/>
    <property type="project" value="UniProtKB-KW"/>
</dbReference>
<evidence type="ECO:0000313" key="7">
    <source>
        <dbReference type="Proteomes" id="UP000306918"/>
    </source>
</evidence>
<dbReference type="Gene3D" id="2.40.30.10">
    <property type="entry name" value="Translation factors"/>
    <property type="match status" value="1"/>
</dbReference>
<keyword evidence="3" id="KW-0648">Protein biosynthesis</keyword>
<dbReference type="OrthoDB" id="292264at2"/>
<accession>A0A4S8HYA8</accession>
<reference evidence="6 7" key="1">
    <citation type="submission" date="2019-04" db="EMBL/GenBank/DDBJ databases">
        <title>Niastella caeni sp. nov., isolated from activated sludge.</title>
        <authorList>
            <person name="Sheng M."/>
        </authorList>
    </citation>
    <scope>NUCLEOTIDE SEQUENCE [LARGE SCALE GENOMIC DNA]</scope>
    <source>
        <strain evidence="6 7">HX-2-15</strain>
    </source>
</reference>
<name>A0A4S8HYA8_9BACT</name>
<keyword evidence="2" id="KW-0251">Elongation factor</keyword>
<gene>
    <name evidence="6" type="ORF">FAM09_11590</name>
</gene>
<protein>
    <recommendedName>
        <fullName evidence="5">Translation elongation factor EFTu/EF1A C-terminal domain-containing protein</fullName>
    </recommendedName>
</protein>
<keyword evidence="1" id="KW-0547">Nucleotide-binding</keyword>
<keyword evidence="7" id="KW-1185">Reference proteome</keyword>
<proteinExistence type="predicted"/>
<dbReference type="Pfam" id="PF03143">
    <property type="entry name" value="GTP_EFTU_D3"/>
    <property type="match status" value="1"/>
</dbReference>
<evidence type="ECO:0000256" key="2">
    <source>
        <dbReference type="ARBA" id="ARBA00022768"/>
    </source>
</evidence>